<feature type="chain" id="PRO_5034095146" description="Lipid/polyisoprenoid-binding YceI-like domain-containing protein" evidence="1">
    <location>
        <begin position="19"/>
        <end position="189"/>
    </location>
</feature>
<evidence type="ECO:0000256" key="1">
    <source>
        <dbReference type="SAM" id="SignalP"/>
    </source>
</evidence>
<evidence type="ECO:0000313" key="3">
    <source>
        <dbReference type="EMBL" id="MBE0348165.1"/>
    </source>
</evidence>
<name>A0A8I0T5L2_9GAMM</name>
<dbReference type="PIRSF" id="PIRSF029811">
    <property type="entry name" value="UCP029811"/>
    <property type="match status" value="1"/>
</dbReference>
<dbReference type="EMBL" id="AQHF01000030">
    <property type="protein sequence ID" value="MBE0348165.1"/>
    <property type="molecule type" value="Genomic_DNA"/>
</dbReference>
<keyword evidence="1" id="KW-0732">Signal</keyword>
<evidence type="ECO:0000313" key="4">
    <source>
        <dbReference type="Proteomes" id="UP000660708"/>
    </source>
</evidence>
<reference evidence="3 4" key="1">
    <citation type="submission" date="2015-06" db="EMBL/GenBank/DDBJ databases">
        <title>Genome sequence of Pseudoalteromonas peptidolytica.</title>
        <authorList>
            <person name="Xie B.-B."/>
            <person name="Rong J.-C."/>
            <person name="Qin Q.-L."/>
            <person name="Zhang Y.-Z."/>
        </authorList>
    </citation>
    <scope>NUCLEOTIDE SEQUENCE [LARGE SCALE GENOMIC DNA]</scope>
    <source>
        <strain evidence="3 4">F12-50-A1</strain>
    </source>
</reference>
<evidence type="ECO:0000259" key="2">
    <source>
        <dbReference type="SMART" id="SM00867"/>
    </source>
</evidence>
<dbReference type="InterPro" id="IPR007372">
    <property type="entry name" value="Lipid/polyisoprenoid-bd_YceI"/>
</dbReference>
<dbReference type="Pfam" id="PF04264">
    <property type="entry name" value="YceI"/>
    <property type="match status" value="1"/>
</dbReference>
<dbReference type="PANTHER" id="PTHR34406:SF1">
    <property type="entry name" value="PROTEIN YCEI"/>
    <property type="match status" value="1"/>
</dbReference>
<keyword evidence="4" id="KW-1185">Reference proteome</keyword>
<dbReference type="Gene3D" id="2.40.128.110">
    <property type="entry name" value="Lipid/polyisoprenoid-binding, YceI-like"/>
    <property type="match status" value="1"/>
</dbReference>
<dbReference type="AlphaFoldDB" id="A0A8I0T5L2"/>
<feature type="signal peptide" evidence="1">
    <location>
        <begin position="1"/>
        <end position="18"/>
    </location>
</feature>
<sequence length="189" mass="20483">MLKYLLLGSALFSAQSFASWQLDQQHSNVSFVSVKQTHIAEVHHFKKIAGSLSKQGELEINIDLASVETMIPIRNERMQTMLFNVADHPHAKITANVSKSLSNLVMGPQTITGVNAALTLHGQTQEITLDLLVTKNADGLVVTPVNVVVLDATQFGFSAGIEALTKIAGLKTISTSVPITFNLVFDEQN</sequence>
<comment type="caution">
    <text evidence="3">The sequence shown here is derived from an EMBL/GenBank/DDBJ whole genome shotgun (WGS) entry which is preliminary data.</text>
</comment>
<feature type="domain" description="Lipid/polyisoprenoid-binding YceI-like" evidence="2">
    <location>
        <begin position="19"/>
        <end position="186"/>
    </location>
</feature>
<organism evidence="3 4">
    <name type="scientific">Pseudoalteromonas peptidolytica F12-50-A1</name>
    <dbReference type="NCBI Taxonomy" id="1315280"/>
    <lineage>
        <taxon>Bacteria</taxon>
        <taxon>Pseudomonadati</taxon>
        <taxon>Pseudomonadota</taxon>
        <taxon>Gammaproteobacteria</taxon>
        <taxon>Alteromonadales</taxon>
        <taxon>Pseudoalteromonadaceae</taxon>
        <taxon>Pseudoalteromonas</taxon>
    </lineage>
</organism>
<accession>A0A8I0T5L2</accession>
<proteinExistence type="predicted"/>
<dbReference type="SUPFAM" id="SSF101874">
    <property type="entry name" value="YceI-like"/>
    <property type="match status" value="1"/>
</dbReference>
<dbReference type="InterPro" id="IPR027016">
    <property type="entry name" value="UCP029811"/>
</dbReference>
<dbReference type="InterPro" id="IPR036761">
    <property type="entry name" value="TTHA0802/YceI-like_sf"/>
</dbReference>
<dbReference type="SMART" id="SM00867">
    <property type="entry name" value="YceI"/>
    <property type="match status" value="1"/>
</dbReference>
<dbReference type="Proteomes" id="UP000660708">
    <property type="component" value="Unassembled WGS sequence"/>
</dbReference>
<protein>
    <recommendedName>
        <fullName evidence="2">Lipid/polyisoprenoid-binding YceI-like domain-containing protein</fullName>
    </recommendedName>
</protein>
<dbReference type="PANTHER" id="PTHR34406">
    <property type="entry name" value="PROTEIN YCEI"/>
    <property type="match status" value="1"/>
</dbReference>
<dbReference type="RefSeq" id="WP_128730791.1">
    <property type="nucleotide sequence ID" value="NZ_AQHF01000030.1"/>
</dbReference>
<gene>
    <name evidence="3" type="ORF">PPEP_a3286</name>
</gene>